<dbReference type="STRING" id="6198.A0A074ZYY2"/>
<dbReference type="KEGG" id="ovi:T265_11050"/>
<dbReference type="InterPro" id="IPR034164">
    <property type="entry name" value="Pepsin-like_dom"/>
</dbReference>
<dbReference type="InterPro" id="IPR001461">
    <property type="entry name" value="Aspartic_peptidase_A1"/>
</dbReference>
<proteinExistence type="inferred from homology"/>
<dbReference type="SUPFAM" id="SSF50630">
    <property type="entry name" value="Acid proteases"/>
    <property type="match status" value="1"/>
</dbReference>
<evidence type="ECO:0000313" key="4">
    <source>
        <dbReference type="EMBL" id="KER20404.1"/>
    </source>
</evidence>
<comment type="similarity">
    <text evidence="1">Belongs to the peptidase A1 family.</text>
</comment>
<feature type="domain" description="Peptidase A1" evidence="3">
    <location>
        <begin position="15"/>
        <end position="295"/>
    </location>
</feature>
<feature type="disulfide bond" evidence="2">
    <location>
        <begin position="207"/>
        <end position="244"/>
    </location>
</feature>
<dbReference type="AlphaFoldDB" id="A0A074ZYY2"/>
<dbReference type="Pfam" id="PF00026">
    <property type="entry name" value="Asp"/>
    <property type="match status" value="2"/>
</dbReference>
<dbReference type="PANTHER" id="PTHR47966">
    <property type="entry name" value="BETA-SITE APP-CLEAVING ENZYME, ISOFORM A-RELATED"/>
    <property type="match status" value="1"/>
</dbReference>
<dbReference type="CDD" id="cd05471">
    <property type="entry name" value="pepsin_like"/>
    <property type="match status" value="1"/>
</dbReference>
<dbReference type="GO" id="GO:0004190">
    <property type="term" value="F:aspartic-type endopeptidase activity"/>
    <property type="evidence" value="ECO:0007669"/>
    <property type="project" value="InterPro"/>
</dbReference>
<evidence type="ECO:0000313" key="5">
    <source>
        <dbReference type="Proteomes" id="UP000054324"/>
    </source>
</evidence>
<dbReference type="Proteomes" id="UP000054324">
    <property type="component" value="Unassembled WGS sequence"/>
</dbReference>
<dbReference type="PROSITE" id="PS51767">
    <property type="entry name" value="PEPTIDASE_A1"/>
    <property type="match status" value="1"/>
</dbReference>
<dbReference type="CTD" id="20325218"/>
<reference evidence="4 5" key="1">
    <citation type="submission" date="2013-11" db="EMBL/GenBank/DDBJ databases">
        <title>Opisthorchis viverrini - life in the bile duct.</title>
        <authorList>
            <person name="Young N.D."/>
            <person name="Nagarajan N."/>
            <person name="Lin S.J."/>
            <person name="Korhonen P.K."/>
            <person name="Jex A.R."/>
            <person name="Hall R.S."/>
            <person name="Safavi-Hemami H."/>
            <person name="Kaewkong W."/>
            <person name="Bertrand D."/>
            <person name="Gao S."/>
            <person name="Seet Q."/>
            <person name="Wongkham S."/>
            <person name="Teh B.T."/>
            <person name="Wongkham C."/>
            <person name="Intapan P.M."/>
            <person name="Maleewong W."/>
            <person name="Yang X."/>
            <person name="Hu M."/>
            <person name="Wang Z."/>
            <person name="Hofmann A."/>
            <person name="Sternberg P.W."/>
            <person name="Tan P."/>
            <person name="Wang J."/>
            <person name="Gasser R.B."/>
        </authorList>
    </citation>
    <scope>NUCLEOTIDE SEQUENCE [LARGE SCALE GENOMIC DNA]</scope>
</reference>
<keyword evidence="2" id="KW-1015">Disulfide bond</keyword>
<dbReference type="RefSeq" id="XP_009175861.1">
    <property type="nucleotide sequence ID" value="XM_009177597.1"/>
</dbReference>
<dbReference type="EMBL" id="KL597061">
    <property type="protein sequence ID" value="KER20404.1"/>
    <property type="molecule type" value="Genomic_DNA"/>
</dbReference>
<gene>
    <name evidence="4" type="ORF">T265_11050</name>
</gene>
<accession>A0A074ZYY2</accession>
<name>A0A074ZYY2_OPIVI</name>
<dbReference type="InterPro" id="IPR033121">
    <property type="entry name" value="PEPTIDASE_A1"/>
</dbReference>
<protein>
    <recommendedName>
        <fullName evidence="3">Peptidase A1 domain-containing protein</fullName>
    </recommendedName>
</protein>
<dbReference type="PANTHER" id="PTHR47966:SF39">
    <property type="entry name" value="EUKARYOTIC ASPARTYL PROTEASE FAMILY PROTEIN"/>
    <property type="match status" value="1"/>
</dbReference>
<dbReference type="OrthoDB" id="5785174at2759"/>
<dbReference type="GO" id="GO:0006508">
    <property type="term" value="P:proteolysis"/>
    <property type="evidence" value="ECO:0007669"/>
    <property type="project" value="InterPro"/>
</dbReference>
<evidence type="ECO:0000259" key="3">
    <source>
        <dbReference type="PROSITE" id="PS51767"/>
    </source>
</evidence>
<dbReference type="Gene3D" id="2.40.70.10">
    <property type="entry name" value="Acid Proteases"/>
    <property type="match status" value="2"/>
</dbReference>
<dbReference type="GeneID" id="20325218"/>
<evidence type="ECO:0000256" key="1">
    <source>
        <dbReference type="ARBA" id="ARBA00007447"/>
    </source>
</evidence>
<organism evidence="4 5">
    <name type="scientific">Opisthorchis viverrini</name>
    <name type="common">Southeast Asian liver fluke</name>
    <dbReference type="NCBI Taxonomy" id="6198"/>
    <lineage>
        <taxon>Eukaryota</taxon>
        <taxon>Metazoa</taxon>
        <taxon>Spiralia</taxon>
        <taxon>Lophotrochozoa</taxon>
        <taxon>Platyhelminthes</taxon>
        <taxon>Trematoda</taxon>
        <taxon>Digenea</taxon>
        <taxon>Opisthorchiida</taxon>
        <taxon>Opisthorchiata</taxon>
        <taxon>Opisthorchiidae</taxon>
        <taxon>Opisthorchis</taxon>
    </lineage>
</organism>
<sequence length="295" mass="33191">MFAVPLEYDNLSGSFVTTVQVGTPPQTFYVILDTGSPQRWLPSAESNDPVVKSRKRRYKSRTRKPTGRIISVKYASMSVVGRLVEDTLIIGGYTFQDFKFLEVTEMSRAPGKNTLFDGVFGLVLDMTSLEFHPTLLGMMQECGLIEEYSVAFRFCGIRYGELVLCSDCEALIDTGGYYISGPKELIKKVHLQMTVREVTEHGVYVECKHIHTYPDLEVTMGGTTYKVTADKLIMEEVRKRDRKCLSGFISKNSESSWTLGLPFLHNFLTVFQLMDQQIGFAKVNCDAPPVQSTPV</sequence>
<keyword evidence="5" id="KW-1185">Reference proteome</keyword>
<dbReference type="InterPro" id="IPR021109">
    <property type="entry name" value="Peptidase_aspartic_dom_sf"/>
</dbReference>
<evidence type="ECO:0000256" key="2">
    <source>
        <dbReference type="PIRSR" id="PIRSR601461-2"/>
    </source>
</evidence>
<dbReference type="PRINTS" id="PR00792">
    <property type="entry name" value="PEPSIN"/>
</dbReference>